<feature type="non-terminal residue" evidence="6">
    <location>
        <position position="297"/>
    </location>
</feature>
<dbReference type="GO" id="GO:0015631">
    <property type="term" value="F:tubulin binding"/>
    <property type="evidence" value="ECO:0007669"/>
    <property type="project" value="TreeGrafter"/>
</dbReference>
<proteinExistence type="predicted"/>
<gene>
    <name evidence="6" type="ORF">TPC1_10433</name>
</gene>
<dbReference type="Gene3D" id="3.30.470.20">
    <property type="entry name" value="ATP-grasp fold, B domain"/>
    <property type="match status" value="1"/>
</dbReference>
<dbReference type="PANTHER" id="PTHR12241">
    <property type="entry name" value="TUBULIN POLYGLUTAMYLASE"/>
    <property type="match status" value="1"/>
</dbReference>
<evidence type="ECO:0000256" key="1">
    <source>
        <dbReference type="ARBA" id="ARBA00022598"/>
    </source>
</evidence>
<evidence type="ECO:0000256" key="2">
    <source>
        <dbReference type="ARBA" id="ARBA00022741"/>
    </source>
</evidence>
<dbReference type="GO" id="GO:0036064">
    <property type="term" value="C:ciliary basal body"/>
    <property type="evidence" value="ECO:0007669"/>
    <property type="project" value="TreeGrafter"/>
</dbReference>
<dbReference type="AlphaFoldDB" id="A0A146KI04"/>
<dbReference type="GO" id="GO:0005524">
    <property type="term" value="F:ATP binding"/>
    <property type="evidence" value="ECO:0007669"/>
    <property type="project" value="UniProtKB-KW"/>
</dbReference>
<organism evidence="6">
    <name type="scientific">Trepomonas sp. PC1</name>
    <dbReference type="NCBI Taxonomy" id="1076344"/>
    <lineage>
        <taxon>Eukaryota</taxon>
        <taxon>Metamonada</taxon>
        <taxon>Diplomonadida</taxon>
        <taxon>Hexamitidae</taxon>
        <taxon>Hexamitinae</taxon>
        <taxon>Trepomonas</taxon>
    </lineage>
</organism>
<keyword evidence="1 6" id="KW-0436">Ligase</keyword>
<dbReference type="PROSITE" id="PS51221">
    <property type="entry name" value="TTL"/>
    <property type="match status" value="1"/>
</dbReference>
<reference evidence="6" key="1">
    <citation type="submission" date="2015-07" db="EMBL/GenBank/DDBJ databases">
        <title>Adaptation to a free-living lifestyle via gene acquisitions in the diplomonad Trepomonas sp. PC1.</title>
        <authorList>
            <person name="Xu F."/>
            <person name="Jerlstrom-Hultqvist J."/>
            <person name="Kolisko M."/>
            <person name="Simpson A.G.B."/>
            <person name="Roger A.J."/>
            <person name="Svard S.G."/>
            <person name="Andersson J.O."/>
        </authorList>
    </citation>
    <scope>NUCLEOTIDE SEQUENCE</scope>
    <source>
        <strain evidence="6">PC1</strain>
    </source>
</reference>
<dbReference type="Pfam" id="PF03133">
    <property type="entry name" value="TTL"/>
    <property type="match status" value="1"/>
</dbReference>
<evidence type="ECO:0000256" key="4">
    <source>
        <dbReference type="ARBA" id="ARBA00041448"/>
    </source>
</evidence>
<accession>A0A146KI04</accession>
<name>A0A146KI04_9EUKA</name>
<keyword evidence="3" id="KW-0067">ATP-binding</keyword>
<feature type="non-terminal residue" evidence="6">
    <location>
        <position position="1"/>
    </location>
</feature>
<dbReference type="PANTHER" id="PTHR12241:SF145">
    <property type="entry name" value="TUBULIN POLYGLUTAMYLASE TTLL5"/>
    <property type="match status" value="1"/>
</dbReference>
<protein>
    <recommendedName>
        <fullName evidence="4">Tubulin--tyrosine ligase-like protein 5</fullName>
    </recommendedName>
</protein>
<comment type="catalytic activity">
    <reaction evidence="5">
        <text>L-glutamyl-[protein] + L-glutamate + ATP = gamma-L-glutamyl-L-glutamyl-[protein] + ADP + phosphate + H(+)</text>
        <dbReference type="Rhea" id="RHEA:60144"/>
        <dbReference type="Rhea" id="RHEA-COMP:10208"/>
        <dbReference type="Rhea" id="RHEA-COMP:15517"/>
        <dbReference type="ChEBI" id="CHEBI:15378"/>
        <dbReference type="ChEBI" id="CHEBI:29973"/>
        <dbReference type="ChEBI" id="CHEBI:29985"/>
        <dbReference type="ChEBI" id="CHEBI:30616"/>
        <dbReference type="ChEBI" id="CHEBI:43474"/>
        <dbReference type="ChEBI" id="CHEBI:143622"/>
        <dbReference type="ChEBI" id="CHEBI:456216"/>
    </reaction>
    <physiologicalReaction direction="left-to-right" evidence="5">
        <dbReference type="Rhea" id="RHEA:60145"/>
    </physiologicalReaction>
</comment>
<dbReference type="InterPro" id="IPR004344">
    <property type="entry name" value="TTL/TTLL_fam"/>
</dbReference>
<evidence type="ECO:0000256" key="5">
    <source>
        <dbReference type="ARBA" id="ARBA00049274"/>
    </source>
</evidence>
<evidence type="ECO:0000256" key="3">
    <source>
        <dbReference type="ARBA" id="ARBA00022840"/>
    </source>
</evidence>
<keyword evidence="2" id="KW-0547">Nucleotide-binding</keyword>
<dbReference type="GO" id="GO:0000226">
    <property type="term" value="P:microtubule cytoskeleton organization"/>
    <property type="evidence" value="ECO:0007669"/>
    <property type="project" value="TreeGrafter"/>
</dbReference>
<dbReference type="EMBL" id="GDID01000323">
    <property type="protein sequence ID" value="JAP96283.1"/>
    <property type="molecule type" value="Transcribed_RNA"/>
</dbReference>
<sequence>TVCFKGPAHNIVKSTFKEMGYDEVDSDSETFHYLWGFPKESELVTRLQPGQIVNQLSGQVLLTRKDNLALTCQEFIRQHSEYDFLPKTFVLPNSTVSAVQYLKQNPLKYFIYKEALANRGEGIELFKGNQCKQIDFSQEAVLQEYIKNPLLINGYKFDFRIYVLVLSTDPLLIYRYGEGMARFATQKYKKPSKHTLGDLQTHLTNYSINKEQVLANSEDSDSESELFQKNFAFKQKMSQVLSHITENQQHYFIQPLKMDLEGQINEIITKTIVAAEPRFSAAAIANRTAQLPRKNYG</sequence>
<dbReference type="GO" id="GO:0070740">
    <property type="term" value="F:tubulin-glutamic acid ligase activity"/>
    <property type="evidence" value="ECO:0007669"/>
    <property type="project" value="TreeGrafter"/>
</dbReference>
<evidence type="ECO:0000313" key="6">
    <source>
        <dbReference type="EMBL" id="JAP96283.1"/>
    </source>
</evidence>